<reference evidence="2" key="1">
    <citation type="submission" date="2024-06" db="EMBL/GenBank/DDBJ databases">
        <authorList>
            <person name="Coelho C."/>
            <person name="Bento M."/>
            <person name="Garcia E."/>
            <person name="Camelo A."/>
            <person name="Brandao I."/>
            <person name="Espirito Santo C."/>
            <person name="Trovao J."/>
            <person name="Verissimo A."/>
            <person name="Costa J."/>
            <person name="Tiago I."/>
        </authorList>
    </citation>
    <scope>NUCLEOTIDE SEQUENCE</scope>
    <source>
        <strain evidence="2">KWT182</strain>
    </source>
</reference>
<feature type="region of interest" description="Disordered" evidence="1">
    <location>
        <begin position="28"/>
        <end position="58"/>
    </location>
</feature>
<dbReference type="EMBL" id="CP157947">
    <property type="protein sequence ID" value="XBS71064.1"/>
    <property type="molecule type" value="Genomic_DNA"/>
</dbReference>
<accession>A0AAU7QD39</accession>
<dbReference type="AlphaFoldDB" id="A0AAU7QD39"/>
<proteinExistence type="predicted"/>
<name>A0AAU7QD39_9GAMM</name>
<gene>
    <name evidence="2" type="ORF">ABK905_08760</name>
</gene>
<evidence type="ECO:0000313" key="2">
    <source>
        <dbReference type="EMBL" id="XBS71064.1"/>
    </source>
</evidence>
<sequence>MTIIRIDTHRIISSYPDVFAKAQRIVKVKQQKSEQHTDKKRALGASGGKKDANYPIMP</sequence>
<feature type="compositionally biased region" description="Basic and acidic residues" evidence="1">
    <location>
        <begin position="31"/>
        <end position="41"/>
    </location>
</feature>
<organism evidence="2">
    <name type="scientific">Acerihabitans sp. KWT182</name>
    <dbReference type="NCBI Taxonomy" id="3157919"/>
    <lineage>
        <taxon>Bacteria</taxon>
        <taxon>Pseudomonadati</taxon>
        <taxon>Pseudomonadota</taxon>
        <taxon>Gammaproteobacteria</taxon>
        <taxon>Enterobacterales</taxon>
        <taxon>Pectobacteriaceae</taxon>
        <taxon>Acerihabitans</taxon>
    </lineage>
</organism>
<protein>
    <submittedName>
        <fullName evidence="2">Uncharacterized protein</fullName>
    </submittedName>
</protein>
<evidence type="ECO:0000256" key="1">
    <source>
        <dbReference type="SAM" id="MobiDB-lite"/>
    </source>
</evidence>